<feature type="region of interest" description="Disordered" evidence="1">
    <location>
        <begin position="39"/>
        <end position="73"/>
    </location>
</feature>
<comment type="caution">
    <text evidence="2">The sequence shown here is derived from an EMBL/GenBank/DDBJ whole genome shotgun (WGS) entry which is preliminary data.</text>
</comment>
<evidence type="ECO:0000313" key="3">
    <source>
        <dbReference type="Proteomes" id="UP001500782"/>
    </source>
</evidence>
<proteinExistence type="predicted"/>
<evidence type="ECO:0000256" key="1">
    <source>
        <dbReference type="SAM" id="MobiDB-lite"/>
    </source>
</evidence>
<dbReference type="RefSeq" id="WP_343796909.1">
    <property type="nucleotide sequence ID" value="NZ_BAAADJ010000010.1"/>
</dbReference>
<keyword evidence="3" id="KW-1185">Reference proteome</keyword>
<protein>
    <submittedName>
        <fullName evidence="2">Uncharacterized protein</fullName>
    </submittedName>
</protein>
<sequence length="73" mass="8184">MPRRDSFVGEEASIHPDGEKESIINDSMGQEVGVTFTKKSGFDQEKNPFHLSGKTNEKMKEFEKMMDGDSTKG</sequence>
<accession>A0ABN0W076</accession>
<feature type="compositionally biased region" description="Basic and acidic residues" evidence="1">
    <location>
        <begin position="55"/>
        <end position="73"/>
    </location>
</feature>
<reference evidence="2 3" key="1">
    <citation type="journal article" date="2019" name="Int. J. Syst. Evol. Microbiol.">
        <title>The Global Catalogue of Microorganisms (GCM) 10K type strain sequencing project: providing services to taxonomists for standard genome sequencing and annotation.</title>
        <authorList>
            <consortium name="The Broad Institute Genomics Platform"/>
            <consortium name="The Broad Institute Genome Sequencing Center for Infectious Disease"/>
            <person name="Wu L."/>
            <person name="Ma J."/>
        </authorList>
    </citation>
    <scope>NUCLEOTIDE SEQUENCE [LARGE SCALE GENOMIC DNA]</scope>
    <source>
        <strain evidence="2 3">JCM 9731</strain>
    </source>
</reference>
<evidence type="ECO:0000313" key="2">
    <source>
        <dbReference type="EMBL" id="GAA0321458.1"/>
    </source>
</evidence>
<organism evidence="2 3">
    <name type="scientific">Bacillus carboniphilus</name>
    <dbReference type="NCBI Taxonomy" id="86663"/>
    <lineage>
        <taxon>Bacteria</taxon>
        <taxon>Bacillati</taxon>
        <taxon>Bacillota</taxon>
        <taxon>Bacilli</taxon>
        <taxon>Bacillales</taxon>
        <taxon>Bacillaceae</taxon>
        <taxon>Bacillus</taxon>
    </lineage>
</organism>
<gene>
    <name evidence="2" type="ORF">GCM10008967_09960</name>
</gene>
<dbReference type="Proteomes" id="UP001500782">
    <property type="component" value="Unassembled WGS sequence"/>
</dbReference>
<dbReference type="EMBL" id="BAAADJ010000010">
    <property type="protein sequence ID" value="GAA0321458.1"/>
    <property type="molecule type" value="Genomic_DNA"/>
</dbReference>
<name>A0ABN0W076_9BACI</name>